<dbReference type="EMBL" id="OOIN01000004">
    <property type="protein sequence ID" value="SPO22849.1"/>
    <property type="molecule type" value="Genomic_DNA"/>
</dbReference>
<feature type="compositionally biased region" description="Basic and acidic residues" evidence="4">
    <location>
        <begin position="110"/>
        <end position="123"/>
    </location>
</feature>
<feature type="compositionally biased region" description="Low complexity" evidence="4">
    <location>
        <begin position="287"/>
        <end position="306"/>
    </location>
</feature>
<dbReference type="CDD" id="cd04369">
    <property type="entry name" value="Bromodomain"/>
    <property type="match status" value="1"/>
</dbReference>
<evidence type="ECO:0000256" key="4">
    <source>
        <dbReference type="SAM" id="MobiDB-lite"/>
    </source>
</evidence>
<dbReference type="SMART" id="SM00297">
    <property type="entry name" value="BROMO"/>
    <property type="match status" value="1"/>
</dbReference>
<feature type="region of interest" description="Disordered" evidence="4">
    <location>
        <begin position="366"/>
        <end position="704"/>
    </location>
</feature>
<feature type="compositionally biased region" description="Basic and acidic residues" evidence="4">
    <location>
        <begin position="254"/>
        <end position="266"/>
    </location>
</feature>
<dbReference type="AlphaFoldDB" id="A0A5C3E0E5"/>
<evidence type="ECO:0000259" key="5">
    <source>
        <dbReference type="PROSITE" id="PS50014"/>
    </source>
</evidence>
<keyword evidence="7" id="KW-1185">Reference proteome</keyword>
<feature type="region of interest" description="Disordered" evidence="4">
    <location>
        <begin position="94"/>
        <end position="123"/>
    </location>
</feature>
<reference evidence="6 7" key="1">
    <citation type="submission" date="2018-03" db="EMBL/GenBank/DDBJ databases">
        <authorList>
            <person name="Guldener U."/>
        </authorList>
    </citation>
    <scope>NUCLEOTIDE SEQUENCE [LARGE SCALE GENOMIC DNA]</scope>
    <source>
        <strain evidence="6 7">NBRC100155</strain>
    </source>
</reference>
<gene>
    <name evidence="6" type="ORF">UTRI_01527</name>
</gene>
<dbReference type="GO" id="GO:0006325">
    <property type="term" value="P:chromatin organization"/>
    <property type="evidence" value="ECO:0007669"/>
    <property type="project" value="UniProtKB-ARBA"/>
</dbReference>
<feature type="coiled-coil region" evidence="3">
    <location>
        <begin position="131"/>
        <end position="165"/>
    </location>
</feature>
<proteinExistence type="predicted"/>
<dbReference type="PRINTS" id="PR00503">
    <property type="entry name" value="BROMODOMAIN"/>
</dbReference>
<dbReference type="Gene3D" id="1.20.920.10">
    <property type="entry name" value="Bromodomain-like"/>
    <property type="match status" value="1"/>
</dbReference>
<feature type="compositionally biased region" description="Polar residues" evidence="4">
    <location>
        <begin position="690"/>
        <end position="700"/>
    </location>
</feature>
<feature type="compositionally biased region" description="Polar residues" evidence="4">
    <location>
        <begin position="466"/>
        <end position="476"/>
    </location>
</feature>
<feature type="compositionally biased region" description="Low complexity" evidence="4">
    <location>
        <begin position="621"/>
        <end position="636"/>
    </location>
</feature>
<feature type="compositionally biased region" description="Low complexity" evidence="4">
    <location>
        <begin position="579"/>
        <end position="590"/>
    </location>
</feature>
<dbReference type="PANTHER" id="PTHR15398">
    <property type="entry name" value="BROMODOMAIN-CONTAINING PROTEIN 8"/>
    <property type="match status" value="1"/>
</dbReference>
<feature type="region of interest" description="Disordered" evidence="4">
    <location>
        <begin position="180"/>
        <end position="325"/>
    </location>
</feature>
<feature type="compositionally biased region" description="Low complexity" evidence="4">
    <location>
        <begin position="201"/>
        <end position="215"/>
    </location>
</feature>
<dbReference type="PROSITE" id="PS50014">
    <property type="entry name" value="BROMODOMAIN_2"/>
    <property type="match status" value="1"/>
</dbReference>
<evidence type="ECO:0000313" key="7">
    <source>
        <dbReference type="Proteomes" id="UP000324022"/>
    </source>
</evidence>
<dbReference type="GO" id="GO:0035267">
    <property type="term" value="C:NuA4 histone acetyltransferase complex"/>
    <property type="evidence" value="ECO:0007669"/>
    <property type="project" value="TreeGrafter"/>
</dbReference>
<keyword evidence="1 2" id="KW-0103">Bromodomain</keyword>
<feature type="compositionally biased region" description="Acidic residues" evidence="4">
    <location>
        <begin position="504"/>
        <end position="513"/>
    </location>
</feature>
<keyword evidence="3" id="KW-0175">Coiled coil</keyword>
<dbReference type="OrthoDB" id="1742084at2759"/>
<protein>
    <recommendedName>
        <fullName evidence="5">Bromo domain-containing protein</fullName>
    </recommendedName>
</protein>
<evidence type="ECO:0000313" key="6">
    <source>
        <dbReference type="EMBL" id="SPO22849.1"/>
    </source>
</evidence>
<feature type="compositionally biased region" description="Low complexity" evidence="4">
    <location>
        <begin position="430"/>
        <end position="453"/>
    </location>
</feature>
<evidence type="ECO:0000256" key="1">
    <source>
        <dbReference type="ARBA" id="ARBA00023117"/>
    </source>
</evidence>
<evidence type="ECO:0000256" key="3">
    <source>
        <dbReference type="SAM" id="Coils"/>
    </source>
</evidence>
<dbReference type="Pfam" id="PF00439">
    <property type="entry name" value="Bromodomain"/>
    <property type="match status" value="1"/>
</dbReference>
<name>A0A5C3E0E5_9BASI</name>
<feature type="compositionally biased region" description="Low complexity" evidence="4">
    <location>
        <begin position="387"/>
        <end position="407"/>
    </location>
</feature>
<feature type="domain" description="Bromo" evidence="5">
    <location>
        <begin position="719"/>
        <end position="789"/>
    </location>
</feature>
<feature type="compositionally biased region" description="Basic and acidic residues" evidence="4">
    <location>
        <begin position="599"/>
        <end position="614"/>
    </location>
</feature>
<evidence type="ECO:0000256" key="2">
    <source>
        <dbReference type="PROSITE-ProRule" id="PRU00035"/>
    </source>
</evidence>
<accession>A0A5C3E0E5</accession>
<dbReference type="PANTHER" id="PTHR15398:SF4">
    <property type="entry name" value="BROMODOMAIN-CONTAINING PROTEIN 8 ISOFORM X1"/>
    <property type="match status" value="1"/>
</dbReference>
<organism evidence="6 7">
    <name type="scientific">Ustilago trichophora</name>
    <dbReference type="NCBI Taxonomy" id="86804"/>
    <lineage>
        <taxon>Eukaryota</taxon>
        <taxon>Fungi</taxon>
        <taxon>Dikarya</taxon>
        <taxon>Basidiomycota</taxon>
        <taxon>Ustilaginomycotina</taxon>
        <taxon>Ustilaginomycetes</taxon>
        <taxon>Ustilaginales</taxon>
        <taxon>Ustilaginaceae</taxon>
        <taxon>Ustilago</taxon>
    </lineage>
</organism>
<feature type="compositionally biased region" description="Basic and acidic residues" evidence="4">
    <location>
        <begin position="525"/>
        <end position="575"/>
    </location>
</feature>
<dbReference type="Proteomes" id="UP000324022">
    <property type="component" value="Unassembled WGS sequence"/>
</dbReference>
<dbReference type="SUPFAM" id="SSF47370">
    <property type="entry name" value="Bromodomain"/>
    <property type="match status" value="1"/>
</dbReference>
<dbReference type="InterPro" id="IPR001487">
    <property type="entry name" value="Bromodomain"/>
</dbReference>
<feature type="compositionally biased region" description="Low complexity" evidence="4">
    <location>
        <begin position="654"/>
        <end position="683"/>
    </location>
</feature>
<dbReference type="InterPro" id="IPR036427">
    <property type="entry name" value="Bromodomain-like_sf"/>
</dbReference>
<sequence length="812" mass="85391">MNPMIPSPHALQPSALAKLSLRDKLLLAQAVHEIGTSPPDWGRVSALLLAHPLIRQQSRLEQAANAGLTLGRIFGTRECERAWTALMRQRGLVLAKDEAPPEPPTPTTPKPKEPRGLQPRTDKRSQLALAQLLYAERIEELKDQIREKEEQFKSLVKEIDEIKSGKADARLEMELRIEMENLANGPPLPPSTPGSAAPSVAGPGTPASTASTTPKSGKKGRARGESSATNPGGDLSKISPIRTDSAPNSAKANKVGDRRASIDETPSKLIPGPTTLPSTPSIVLPKPGADAASTVGAASTSAAAPVESGDKPVGEMTTEEAEQAVATAATEAAVKALQEEKAAAASALQSEVDKAAEKVIETETNLELSAQAEGDASATSVPAQDLTAGAPATQATTTEAAAASTPAEEAKMKPNEAPAAEVVVKEMEPVVDATPTPTPTPAATAVAAAADAAGNKRKRDEEESEPASTQDATAKQVQAPADESPVKKARTAAEEVTKAPSSDVEMDSEDEAEAAVGDSAAPSEAGRRGDEEEEVVAKEKTAVAEAPRAEGESDESKKDVEAAEKESKEQEKAIDEDSSSSPSSSSSSSSSEEEAEAEDQVKPVESPRKHTPAKEEDEMADATTKDASSAAAKSKSPVQPEPEATKEDEDDEASSSSDSSSSPAAKQPSRTTPVRTRPSSTPRAKPEPASRNTPPSSTVDKTAKRKTAQVLSMLLTEVSNHTHGNLFHAPIKEQDAPDYYTLIKAPLDIKTIKARIKEGSIGSAKQLRKALALMFANSLIYNRPGTEVHRMASEMFAASEEIFRRYEGTQRF</sequence>